<name>A0AA50Q7I4_9GAMM</name>
<dbReference type="EMBL" id="CP118224">
    <property type="protein sequence ID" value="WMC10600.1"/>
    <property type="molecule type" value="Genomic_DNA"/>
</dbReference>
<evidence type="ECO:0000256" key="3">
    <source>
        <dbReference type="HAMAP-Rule" id="MF_01058"/>
    </source>
</evidence>
<feature type="region of interest" description="Disordered" evidence="4">
    <location>
        <begin position="1"/>
        <end position="99"/>
    </location>
</feature>
<evidence type="ECO:0000256" key="1">
    <source>
        <dbReference type="ARBA" id="ARBA00022468"/>
    </source>
</evidence>
<feature type="compositionally biased region" description="Basic residues" evidence="4">
    <location>
        <begin position="28"/>
        <end position="37"/>
    </location>
</feature>
<keyword evidence="6" id="KW-1185">Reference proteome</keyword>
<evidence type="ECO:0000313" key="6">
    <source>
        <dbReference type="Proteomes" id="UP001223802"/>
    </source>
</evidence>
<proteinExistence type="inferred from homology"/>
<evidence type="ECO:0000313" key="5">
    <source>
        <dbReference type="EMBL" id="WMC10600.1"/>
    </source>
</evidence>
<organism evidence="5 6">
    <name type="scientific">Oceanimonas pelagia</name>
    <dbReference type="NCBI Taxonomy" id="3028314"/>
    <lineage>
        <taxon>Bacteria</taxon>
        <taxon>Pseudomonadati</taxon>
        <taxon>Pseudomonadota</taxon>
        <taxon>Gammaproteobacteria</taxon>
        <taxon>Aeromonadales</taxon>
        <taxon>Aeromonadaceae</taxon>
        <taxon>Oceanimonas</taxon>
    </lineage>
</organism>
<sequence>MTRIKKARTPGRIGARKESRETAEQGRERKRKARRKGLTPGSRHNVEGGKQGDHARKAPKDPRLGSRKPVALVQEDAARDAAAMPRVKPVAKKELTPEQELEALENDERLNTLLDRVEAGDKLSKDDKVWLDRTLARHQQLLEQLGLLDEDDDAEPGDDLWDRFMDAELDPAQYRDEEDKS</sequence>
<dbReference type="GO" id="GO:0042254">
    <property type="term" value="P:ribosome biogenesis"/>
    <property type="evidence" value="ECO:0007669"/>
    <property type="project" value="UniProtKB-KW"/>
</dbReference>
<dbReference type="KEGG" id="ope:PU634_16235"/>
<dbReference type="GO" id="GO:0005096">
    <property type="term" value="F:GTPase activator activity"/>
    <property type="evidence" value="ECO:0007669"/>
    <property type="project" value="UniProtKB-KW"/>
</dbReference>
<comment type="similarity">
    <text evidence="3">Belongs to the YihI family.</text>
</comment>
<evidence type="ECO:0000256" key="4">
    <source>
        <dbReference type="SAM" id="MobiDB-lite"/>
    </source>
</evidence>
<comment type="subunit">
    <text evidence="3">Interacts with Der.</text>
</comment>
<dbReference type="HAMAP" id="MF_01058">
    <property type="entry name" value="GAP_YihI"/>
    <property type="match status" value="1"/>
</dbReference>
<gene>
    <name evidence="3 5" type="primary">yihI</name>
    <name evidence="5" type="ORF">PU634_16235</name>
</gene>
<dbReference type="InterPro" id="IPR007336">
    <property type="entry name" value="YihI"/>
</dbReference>
<comment type="function">
    <text evidence="3">A GTPase-activating protein (GAP) that modifies Der/EngA GTPase function. May play a role in ribosome biogenesis.</text>
</comment>
<protein>
    <recommendedName>
        <fullName evidence="3">Der GTPase-activating protein YihI</fullName>
    </recommendedName>
</protein>
<dbReference type="NCBIfam" id="NF003560">
    <property type="entry name" value="PRK05244.1-1"/>
    <property type="match status" value="1"/>
</dbReference>
<accession>A0AA50Q7I4</accession>
<keyword evidence="1 3" id="KW-0343">GTPase activation</keyword>
<reference evidence="5 6" key="1">
    <citation type="submission" date="2023-02" db="EMBL/GenBank/DDBJ databases">
        <title>Complete genome sequence of a novel bacterium Oceanimonas sp. NTOU-MSR1 isolated from marine coast sediment.</title>
        <authorList>
            <person name="Yang H.-T."/>
            <person name="Chen Y.-L."/>
            <person name="Ho Y.-N."/>
        </authorList>
    </citation>
    <scope>NUCLEOTIDE SEQUENCE [LARGE SCALE GENOMIC DNA]</scope>
    <source>
        <strain evidence="5 6">NTOU-MSR1</strain>
    </source>
</reference>
<keyword evidence="2 3" id="KW-0690">Ribosome biogenesis</keyword>
<evidence type="ECO:0000256" key="2">
    <source>
        <dbReference type="ARBA" id="ARBA00022517"/>
    </source>
</evidence>
<dbReference type="Proteomes" id="UP001223802">
    <property type="component" value="Chromosome"/>
</dbReference>
<dbReference type="Pfam" id="PF04220">
    <property type="entry name" value="YihI"/>
    <property type="match status" value="1"/>
</dbReference>
<feature type="compositionally biased region" description="Basic and acidic residues" evidence="4">
    <location>
        <begin position="44"/>
        <end position="64"/>
    </location>
</feature>
<dbReference type="RefSeq" id="WP_306761878.1">
    <property type="nucleotide sequence ID" value="NZ_CP118224.1"/>
</dbReference>
<feature type="compositionally biased region" description="Basic and acidic residues" evidence="4">
    <location>
        <begin position="15"/>
        <end position="27"/>
    </location>
</feature>
<dbReference type="AlphaFoldDB" id="A0AA50Q7I4"/>